<dbReference type="GO" id="GO:0000981">
    <property type="term" value="F:DNA-binding transcription factor activity, RNA polymerase II-specific"/>
    <property type="evidence" value="ECO:0007669"/>
    <property type="project" value="InterPro"/>
</dbReference>
<dbReference type="AlphaFoldDB" id="A0A1V8SYM9"/>
<dbReference type="GO" id="GO:0003677">
    <property type="term" value="F:DNA binding"/>
    <property type="evidence" value="ECO:0007669"/>
    <property type="project" value="InterPro"/>
</dbReference>
<keyword evidence="7" id="KW-1185">Reference proteome</keyword>
<evidence type="ECO:0000256" key="3">
    <source>
        <dbReference type="ARBA" id="ARBA00023242"/>
    </source>
</evidence>
<feature type="compositionally biased region" description="Low complexity" evidence="4">
    <location>
        <begin position="11"/>
        <end position="20"/>
    </location>
</feature>
<feature type="compositionally biased region" description="Gly residues" evidence="4">
    <location>
        <begin position="912"/>
        <end position="925"/>
    </location>
</feature>
<dbReference type="InterPro" id="IPR050613">
    <property type="entry name" value="Sec_Metabolite_Reg"/>
</dbReference>
<dbReference type="CDD" id="cd12148">
    <property type="entry name" value="fungal_TF_MHR"/>
    <property type="match status" value="1"/>
</dbReference>
<dbReference type="Pfam" id="PF00172">
    <property type="entry name" value="Zn_clus"/>
    <property type="match status" value="1"/>
</dbReference>
<keyword evidence="3" id="KW-0539">Nucleus</keyword>
<comment type="subcellular location">
    <subcellularLocation>
        <location evidence="1">Nucleus</location>
    </subcellularLocation>
</comment>
<organism evidence="6 7">
    <name type="scientific">Cryoendolithus antarcticus</name>
    <dbReference type="NCBI Taxonomy" id="1507870"/>
    <lineage>
        <taxon>Eukaryota</taxon>
        <taxon>Fungi</taxon>
        <taxon>Dikarya</taxon>
        <taxon>Ascomycota</taxon>
        <taxon>Pezizomycotina</taxon>
        <taxon>Dothideomycetes</taxon>
        <taxon>Dothideomycetidae</taxon>
        <taxon>Cladosporiales</taxon>
        <taxon>Cladosporiaceae</taxon>
        <taxon>Cryoendolithus</taxon>
    </lineage>
</organism>
<dbReference type="GO" id="GO:0008270">
    <property type="term" value="F:zinc ion binding"/>
    <property type="evidence" value="ECO:0007669"/>
    <property type="project" value="InterPro"/>
</dbReference>
<dbReference type="SUPFAM" id="SSF57701">
    <property type="entry name" value="Zn2/Cys6 DNA-binding domain"/>
    <property type="match status" value="1"/>
</dbReference>
<dbReference type="SMART" id="SM00906">
    <property type="entry name" value="Fungal_trans"/>
    <property type="match status" value="1"/>
</dbReference>
<dbReference type="GO" id="GO:0006351">
    <property type="term" value="P:DNA-templated transcription"/>
    <property type="evidence" value="ECO:0007669"/>
    <property type="project" value="InterPro"/>
</dbReference>
<feature type="compositionally biased region" description="Pro residues" evidence="4">
    <location>
        <begin position="1"/>
        <end position="10"/>
    </location>
</feature>
<reference evidence="7" key="1">
    <citation type="submission" date="2017-03" db="EMBL/GenBank/DDBJ databases">
        <title>Genomes of endolithic fungi from Antarctica.</title>
        <authorList>
            <person name="Coleine C."/>
            <person name="Masonjones S."/>
            <person name="Stajich J.E."/>
        </authorList>
    </citation>
    <scope>NUCLEOTIDE SEQUENCE [LARGE SCALE GENOMIC DNA]</scope>
    <source>
        <strain evidence="7">CCFEE 5527</strain>
    </source>
</reference>
<gene>
    <name evidence="6" type="ORF">B0A48_10887</name>
</gene>
<dbReference type="PANTHER" id="PTHR31001:SF49">
    <property type="entry name" value="ZN(II)2CYS6 TRANSCRIPTION FACTOR (EUROFUNG)"/>
    <property type="match status" value="1"/>
</dbReference>
<dbReference type="InParanoid" id="A0A1V8SYM9"/>
<dbReference type="SMART" id="SM00066">
    <property type="entry name" value="GAL4"/>
    <property type="match status" value="1"/>
</dbReference>
<dbReference type="EMBL" id="NAJO01000022">
    <property type="protein sequence ID" value="OQO04276.1"/>
    <property type="molecule type" value="Genomic_DNA"/>
</dbReference>
<keyword evidence="2" id="KW-0479">Metal-binding</keyword>
<evidence type="ECO:0000259" key="5">
    <source>
        <dbReference type="PROSITE" id="PS50048"/>
    </source>
</evidence>
<dbReference type="InterPro" id="IPR001138">
    <property type="entry name" value="Zn2Cys6_DnaBD"/>
</dbReference>
<evidence type="ECO:0000256" key="1">
    <source>
        <dbReference type="ARBA" id="ARBA00004123"/>
    </source>
</evidence>
<sequence length="925" mass="101520">MPPGPQPTPPSSTSSNGASPDTPQFRVVRKRNRVPLSCAPCRHRKLKCNRGHPCDNCSKRGDMASCNYAAPKTRKASSMGSGNAEQSPDDMQNRIDRLEGLVLSLMTNGQGQPMEGGATAARAAIHSSRSNSLSTASDLRLDVEGTDMIREEGENGDEDSEVEQVSKGIGIMKVDNTGRAMYASDAHWYAILAEIGEVKRYFDNHKEDYTNHLNRVNAAKAREKQGTAYLLQGNCAASSKEEILAQFPPKVDSDRLIARYFNAYDPSVHIIHGPSFQKEYDAHWMNPSATPVVWLGMCFAMMTLSLQSYHRAGDEPPEYQGRSLESSHDFRRLTAQCLLLGDITQPLPQVLETLVLHVQAEYGRSRDAEPSVLLMTSLCVRLALRMGYHRDPGPHPSITPFQAEMRRRVWTFIRQCDLLISFQFGLPAMVRSDHIDTLPPRNLYDDELHEDLSALPASRPSFEATPMTYMIAKSKMTFLFGKLVERVQSLTDPPSYEETMKFDQDLREMRAAHPPLLRMRSFHDSSRDPANLIMQRLGLELIYLRSLFVLHRRFIARGRDNPRFAYSRRTCIDASMEMLAHQATLHEESQPGGRLRSVKWYISSLTTHDFLLASVNVCMDLYHVAETERRRNRSAPTSPPPLAADQYDGDRRESMMRAVEHCITIWESVREQSMEAYKASVALRVMVDKLKHLQILQTQQISSAAVATTGLLDHHGVPNHNISRGAVYGLFPNGSAAGMGADDLPPEQSAAMTLGLLSSGGMSPGPGFNLQNLAAEAQQQSQQRSAGYPVGMNGLLNAEPVNDRTGYPDGYGSGLTPGADVLAGDGGPASPFTQMFGAGGFGGFGGLDAMGGGDIDWSAWDSYIQGTGGSALDPNLTGLWPMNLDPPNTGDEQLQGMNGQQPQVQQQQTQSAGGGATFMGAGTPG</sequence>
<dbReference type="InterPro" id="IPR036864">
    <property type="entry name" value="Zn2-C6_fun-type_DNA-bd_sf"/>
</dbReference>
<name>A0A1V8SYM9_9PEZI</name>
<evidence type="ECO:0000256" key="2">
    <source>
        <dbReference type="ARBA" id="ARBA00022723"/>
    </source>
</evidence>
<proteinExistence type="predicted"/>
<feature type="compositionally biased region" description="Low complexity" evidence="4">
    <location>
        <begin position="893"/>
        <end position="911"/>
    </location>
</feature>
<dbReference type="STRING" id="1507870.A0A1V8SYM9"/>
<dbReference type="Proteomes" id="UP000192596">
    <property type="component" value="Unassembled WGS sequence"/>
</dbReference>
<dbReference type="PANTHER" id="PTHR31001">
    <property type="entry name" value="UNCHARACTERIZED TRANSCRIPTIONAL REGULATORY PROTEIN"/>
    <property type="match status" value="1"/>
</dbReference>
<feature type="region of interest" description="Disordered" evidence="4">
    <location>
        <begin position="628"/>
        <end position="647"/>
    </location>
</feature>
<comment type="caution">
    <text evidence="6">The sequence shown here is derived from an EMBL/GenBank/DDBJ whole genome shotgun (WGS) entry which is preliminary data.</text>
</comment>
<dbReference type="Gene3D" id="4.10.240.10">
    <property type="entry name" value="Zn(2)-C6 fungal-type DNA-binding domain"/>
    <property type="match status" value="1"/>
</dbReference>
<dbReference type="OrthoDB" id="762982at2759"/>
<accession>A0A1V8SYM9</accession>
<dbReference type="PROSITE" id="PS50048">
    <property type="entry name" value="ZN2_CY6_FUNGAL_2"/>
    <property type="match status" value="1"/>
</dbReference>
<evidence type="ECO:0000313" key="7">
    <source>
        <dbReference type="Proteomes" id="UP000192596"/>
    </source>
</evidence>
<dbReference type="PROSITE" id="PS00463">
    <property type="entry name" value="ZN2_CY6_FUNGAL_1"/>
    <property type="match status" value="1"/>
</dbReference>
<dbReference type="CDD" id="cd00067">
    <property type="entry name" value="GAL4"/>
    <property type="match status" value="1"/>
</dbReference>
<feature type="region of interest" description="Disordered" evidence="4">
    <location>
        <begin position="1"/>
        <end position="28"/>
    </location>
</feature>
<dbReference type="InterPro" id="IPR007219">
    <property type="entry name" value="XnlR_reg_dom"/>
</dbReference>
<feature type="region of interest" description="Disordered" evidence="4">
    <location>
        <begin position="884"/>
        <end position="925"/>
    </location>
</feature>
<evidence type="ECO:0000313" key="6">
    <source>
        <dbReference type="EMBL" id="OQO04276.1"/>
    </source>
</evidence>
<dbReference type="Pfam" id="PF04082">
    <property type="entry name" value="Fungal_trans"/>
    <property type="match status" value="1"/>
</dbReference>
<feature type="domain" description="Zn(2)-C6 fungal-type" evidence="5">
    <location>
        <begin position="37"/>
        <end position="68"/>
    </location>
</feature>
<protein>
    <recommendedName>
        <fullName evidence="5">Zn(2)-C6 fungal-type domain-containing protein</fullName>
    </recommendedName>
</protein>
<evidence type="ECO:0000256" key="4">
    <source>
        <dbReference type="SAM" id="MobiDB-lite"/>
    </source>
</evidence>
<dbReference type="GO" id="GO:0005634">
    <property type="term" value="C:nucleus"/>
    <property type="evidence" value="ECO:0007669"/>
    <property type="project" value="UniProtKB-SubCell"/>
</dbReference>